<proteinExistence type="predicted"/>
<dbReference type="Proteomes" id="UP000248917">
    <property type="component" value="Unassembled WGS sequence"/>
</dbReference>
<organism evidence="6 7">
    <name type="scientific">Algoriphagus aquaeductus</name>
    <dbReference type="NCBI Taxonomy" id="475299"/>
    <lineage>
        <taxon>Bacteria</taxon>
        <taxon>Pseudomonadati</taxon>
        <taxon>Bacteroidota</taxon>
        <taxon>Cytophagia</taxon>
        <taxon>Cytophagales</taxon>
        <taxon>Cyclobacteriaceae</taxon>
        <taxon>Algoriphagus</taxon>
    </lineage>
</organism>
<sequence>MYKILANTIFLGKDVLFLPECHSTNDMALQMIREGRAKEGSIVICAHQSRGKGQRGNSWEVQGGQNLTFSLVLCPDFLDLSEQFYLNMMVSNAIRKLLQDYLPDLKVKWPNDLIVPLQGKIGGILIENIVGSEGWEFAVVGIGLNINQKEFRVPTATSLALLTGSEFELEEIFKMLVTHLEQGYIQLKKGKNSLIKSDYLHHLYLLEEFTTFYTEHGSVSGKIIGVSESGNLLLETTEGDLKTFGLKEIQFPKF</sequence>
<comment type="caution">
    <text evidence="6">The sequence shown here is derived from an EMBL/GenBank/DDBJ whole genome shotgun (WGS) entry which is preliminary data.</text>
</comment>
<reference evidence="6 7" key="1">
    <citation type="submission" date="2018-06" db="EMBL/GenBank/DDBJ databases">
        <title>Genomic Encyclopedia of Archaeal and Bacterial Type Strains, Phase II (KMG-II): from individual species to whole genera.</title>
        <authorList>
            <person name="Goeker M."/>
        </authorList>
    </citation>
    <scope>NUCLEOTIDE SEQUENCE [LARGE SCALE GENOMIC DNA]</scope>
    <source>
        <strain evidence="6 7">T4</strain>
    </source>
</reference>
<dbReference type="InterPro" id="IPR004143">
    <property type="entry name" value="BPL_LPL_catalytic"/>
</dbReference>
<feature type="domain" description="BPL/LPL catalytic" evidence="5">
    <location>
        <begin position="10"/>
        <end position="188"/>
    </location>
</feature>
<keyword evidence="1 6" id="KW-0436">Ligase</keyword>
<dbReference type="InterPro" id="IPR045864">
    <property type="entry name" value="aa-tRNA-synth_II/BPL/LPL"/>
</dbReference>
<name>A0A326S2I2_9BACT</name>
<keyword evidence="7" id="KW-1185">Reference proteome</keyword>
<comment type="catalytic activity">
    <reaction evidence="4">
        <text>biotin + L-lysyl-[protein] + ATP = N(6)-biotinyl-L-lysyl-[protein] + AMP + diphosphate + H(+)</text>
        <dbReference type="Rhea" id="RHEA:11756"/>
        <dbReference type="Rhea" id="RHEA-COMP:9752"/>
        <dbReference type="Rhea" id="RHEA-COMP:10505"/>
        <dbReference type="ChEBI" id="CHEBI:15378"/>
        <dbReference type="ChEBI" id="CHEBI:29969"/>
        <dbReference type="ChEBI" id="CHEBI:30616"/>
        <dbReference type="ChEBI" id="CHEBI:33019"/>
        <dbReference type="ChEBI" id="CHEBI:57586"/>
        <dbReference type="ChEBI" id="CHEBI:83144"/>
        <dbReference type="ChEBI" id="CHEBI:456215"/>
        <dbReference type="EC" id="6.3.4.15"/>
    </reaction>
</comment>
<dbReference type="PANTHER" id="PTHR12835">
    <property type="entry name" value="BIOTIN PROTEIN LIGASE"/>
    <property type="match status" value="1"/>
</dbReference>
<dbReference type="AlphaFoldDB" id="A0A326S2I2"/>
<dbReference type="PANTHER" id="PTHR12835:SF5">
    <property type="entry name" value="BIOTIN--PROTEIN LIGASE"/>
    <property type="match status" value="1"/>
</dbReference>
<evidence type="ECO:0000256" key="2">
    <source>
        <dbReference type="ARBA" id="ARBA00023267"/>
    </source>
</evidence>
<dbReference type="EMBL" id="QKTX01000003">
    <property type="protein sequence ID" value="PZV85452.1"/>
    <property type="molecule type" value="Genomic_DNA"/>
</dbReference>
<dbReference type="Pfam" id="PF03099">
    <property type="entry name" value="BPL_LplA_LipB"/>
    <property type="match status" value="1"/>
</dbReference>
<dbReference type="RefSeq" id="WP_111391904.1">
    <property type="nucleotide sequence ID" value="NZ_JBJINY010000085.1"/>
</dbReference>
<gene>
    <name evidence="6" type="ORF">CLV31_103244</name>
</gene>
<dbReference type="NCBIfam" id="TIGR00121">
    <property type="entry name" value="birA_ligase"/>
    <property type="match status" value="1"/>
</dbReference>
<dbReference type="OrthoDB" id="9807064at2"/>
<dbReference type="SUPFAM" id="SSF55681">
    <property type="entry name" value="Class II aaRS and biotin synthetases"/>
    <property type="match status" value="1"/>
</dbReference>
<evidence type="ECO:0000256" key="4">
    <source>
        <dbReference type="ARBA" id="ARBA00047846"/>
    </source>
</evidence>
<dbReference type="Gene3D" id="3.30.930.10">
    <property type="entry name" value="Bira Bifunctional Protein, Domain 2"/>
    <property type="match status" value="1"/>
</dbReference>
<dbReference type="CDD" id="cd16442">
    <property type="entry name" value="BPL"/>
    <property type="match status" value="1"/>
</dbReference>
<evidence type="ECO:0000259" key="5">
    <source>
        <dbReference type="PROSITE" id="PS51733"/>
    </source>
</evidence>
<protein>
    <recommendedName>
        <fullName evidence="3">biotin--[biotin carboxyl-carrier protein] ligase</fullName>
        <ecNumber evidence="3">6.3.4.15</ecNumber>
    </recommendedName>
</protein>
<dbReference type="GO" id="GO:0005737">
    <property type="term" value="C:cytoplasm"/>
    <property type="evidence" value="ECO:0007669"/>
    <property type="project" value="TreeGrafter"/>
</dbReference>
<keyword evidence="2" id="KW-0092">Biotin</keyword>
<dbReference type="InterPro" id="IPR003142">
    <property type="entry name" value="BPL_C"/>
</dbReference>
<evidence type="ECO:0000256" key="3">
    <source>
        <dbReference type="ARBA" id="ARBA00024227"/>
    </source>
</evidence>
<dbReference type="PROSITE" id="PS51733">
    <property type="entry name" value="BPL_LPL_CATALYTIC"/>
    <property type="match status" value="1"/>
</dbReference>
<dbReference type="Pfam" id="PF02237">
    <property type="entry name" value="BPL_C"/>
    <property type="match status" value="1"/>
</dbReference>
<evidence type="ECO:0000313" key="6">
    <source>
        <dbReference type="EMBL" id="PZV85452.1"/>
    </source>
</evidence>
<dbReference type="GO" id="GO:0004077">
    <property type="term" value="F:biotin--[biotin carboxyl-carrier protein] ligase activity"/>
    <property type="evidence" value="ECO:0007669"/>
    <property type="project" value="UniProtKB-EC"/>
</dbReference>
<accession>A0A326S2I2</accession>
<dbReference type="EC" id="6.3.4.15" evidence="3"/>
<evidence type="ECO:0000256" key="1">
    <source>
        <dbReference type="ARBA" id="ARBA00022598"/>
    </source>
</evidence>
<dbReference type="InterPro" id="IPR004408">
    <property type="entry name" value="Biotin_CoA_COase_ligase"/>
</dbReference>
<evidence type="ECO:0000313" key="7">
    <source>
        <dbReference type="Proteomes" id="UP000248917"/>
    </source>
</evidence>